<dbReference type="AlphaFoldDB" id="A0AAD7R354"/>
<dbReference type="InterPro" id="IPR021109">
    <property type="entry name" value="Peptidase_aspartic_dom_sf"/>
</dbReference>
<evidence type="ECO:0000313" key="2">
    <source>
        <dbReference type="EMBL" id="KAJ8361688.1"/>
    </source>
</evidence>
<dbReference type="Gene3D" id="2.40.70.10">
    <property type="entry name" value="Acid Proteases"/>
    <property type="match status" value="1"/>
</dbReference>
<feature type="region of interest" description="Disordered" evidence="1">
    <location>
        <begin position="54"/>
        <end position="86"/>
    </location>
</feature>
<feature type="region of interest" description="Disordered" evidence="1">
    <location>
        <begin position="1"/>
        <end position="31"/>
    </location>
</feature>
<dbReference type="EMBL" id="JAINUG010000930">
    <property type="protein sequence ID" value="KAJ8361688.1"/>
    <property type="molecule type" value="Genomic_DNA"/>
</dbReference>
<name>A0AAD7R354_9TELE</name>
<reference evidence="2" key="1">
    <citation type="journal article" date="2023" name="Science">
        <title>Genome structures resolve the early diversification of teleost fishes.</title>
        <authorList>
            <person name="Parey E."/>
            <person name="Louis A."/>
            <person name="Montfort J."/>
            <person name="Bouchez O."/>
            <person name="Roques C."/>
            <person name="Iampietro C."/>
            <person name="Lluch J."/>
            <person name="Castinel A."/>
            <person name="Donnadieu C."/>
            <person name="Desvignes T."/>
            <person name="Floi Bucao C."/>
            <person name="Jouanno E."/>
            <person name="Wen M."/>
            <person name="Mejri S."/>
            <person name="Dirks R."/>
            <person name="Jansen H."/>
            <person name="Henkel C."/>
            <person name="Chen W.J."/>
            <person name="Zahm M."/>
            <person name="Cabau C."/>
            <person name="Klopp C."/>
            <person name="Thompson A.W."/>
            <person name="Robinson-Rechavi M."/>
            <person name="Braasch I."/>
            <person name="Lecointre G."/>
            <person name="Bobe J."/>
            <person name="Postlethwait J.H."/>
            <person name="Berthelot C."/>
            <person name="Roest Crollius H."/>
            <person name="Guiguen Y."/>
        </authorList>
    </citation>
    <scope>NUCLEOTIDE SEQUENCE</scope>
    <source>
        <strain evidence="2">NC1722</strain>
    </source>
</reference>
<evidence type="ECO:0000313" key="3">
    <source>
        <dbReference type="Proteomes" id="UP001221898"/>
    </source>
</evidence>
<accession>A0AAD7R354</accession>
<organism evidence="2 3">
    <name type="scientific">Aldrovandia affinis</name>
    <dbReference type="NCBI Taxonomy" id="143900"/>
    <lineage>
        <taxon>Eukaryota</taxon>
        <taxon>Metazoa</taxon>
        <taxon>Chordata</taxon>
        <taxon>Craniata</taxon>
        <taxon>Vertebrata</taxon>
        <taxon>Euteleostomi</taxon>
        <taxon>Actinopterygii</taxon>
        <taxon>Neopterygii</taxon>
        <taxon>Teleostei</taxon>
        <taxon>Notacanthiformes</taxon>
        <taxon>Halosauridae</taxon>
        <taxon>Aldrovandia</taxon>
    </lineage>
</organism>
<keyword evidence="3" id="KW-1185">Reference proteome</keyword>
<gene>
    <name evidence="2" type="ORF">AAFF_G00432000</name>
</gene>
<comment type="caution">
    <text evidence="2">The sequence shown here is derived from an EMBL/GenBank/DDBJ whole genome shotgun (WGS) entry which is preliminary data.</text>
</comment>
<protein>
    <submittedName>
        <fullName evidence="2">Uncharacterized protein</fullName>
    </submittedName>
</protein>
<sequence>MAVEREMVWAGTAGSSQQGSSPAVRAAVGCPPGEERPAWAAEITELLRAVSLQAARQPRPGPRPTGGAKQHSRGGLAPPSPEVDDITVSEPTVVVGRAGGTPVEPTAVQLRTVTGELAPLVGKSMLTVTVGGRAVRHPVWIAAVQEPCILGLDFLKATGCQLDLKRGTVRLQEGPAVKMAPVITSTTPPVRLVHAAACSPTSQSALAQLPQVGEEGIRAAVREVWRKNCDGLDPQQQGQLWQLLLDFSGQFRHE</sequence>
<dbReference type="Proteomes" id="UP001221898">
    <property type="component" value="Unassembled WGS sequence"/>
</dbReference>
<proteinExistence type="predicted"/>
<evidence type="ECO:0000256" key="1">
    <source>
        <dbReference type="SAM" id="MobiDB-lite"/>
    </source>
</evidence>